<comment type="caution">
    <text evidence="11">The sequence shown here is derived from an EMBL/GenBank/DDBJ whole genome shotgun (WGS) entry which is preliminary data.</text>
</comment>
<dbReference type="Pfam" id="PF00664">
    <property type="entry name" value="ABC_membrane"/>
    <property type="match status" value="2"/>
</dbReference>
<reference evidence="11 12" key="1">
    <citation type="journal article" date="2024" name="Insects">
        <title>An Improved Chromosome-Level Genome Assembly of the Firefly Pyrocoelia pectoralis.</title>
        <authorList>
            <person name="Fu X."/>
            <person name="Meyer-Rochow V.B."/>
            <person name="Ballantyne L."/>
            <person name="Zhu X."/>
        </authorList>
    </citation>
    <scope>NUCLEOTIDE SEQUENCE [LARGE SCALE GENOMIC DNA]</scope>
    <source>
        <strain evidence="11">XCY_ONT2</strain>
    </source>
</reference>
<evidence type="ECO:0000259" key="10">
    <source>
        <dbReference type="PROSITE" id="PS50929"/>
    </source>
</evidence>
<dbReference type="Proteomes" id="UP001329430">
    <property type="component" value="Chromosome 3"/>
</dbReference>
<dbReference type="GO" id="GO:0140359">
    <property type="term" value="F:ABC-type transporter activity"/>
    <property type="evidence" value="ECO:0007669"/>
    <property type="project" value="InterPro"/>
</dbReference>
<keyword evidence="5" id="KW-0067">ATP-binding</keyword>
<evidence type="ECO:0000259" key="9">
    <source>
        <dbReference type="PROSITE" id="PS50893"/>
    </source>
</evidence>
<dbReference type="InterPro" id="IPR027417">
    <property type="entry name" value="P-loop_NTPase"/>
</dbReference>
<dbReference type="FunFam" id="1.20.1560.10:FF:000026">
    <property type="entry name" value="Multidrug resistance-associated protein lethal(2)03659"/>
    <property type="match status" value="1"/>
</dbReference>
<dbReference type="PROSITE" id="PS50893">
    <property type="entry name" value="ABC_TRANSPORTER_2"/>
    <property type="match status" value="2"/>
</dbReference>
<dbReference type="Gene3D" id="3.40.50.300">
    <property type="entry name" value="P-loop containing nucleotide triphosphate hydrolases"/>
    <property type="match status" value="2"/>
</dbReference>
<dbReference type="InterPro" id="IPR011527">
    <property type="entry name" value="ABC1_TM_dom"/>
</dbReference>
<sequence>MGAEADFTEEDLMKPLKSHKASILGEKYSREWSAEVDRAESDYELPNLTKVIIKCMYGEFMLYGFCLFLMEIMVRLFQPIFIGLLIRYFDSTNQQNTLPQSEPLYLKRVYYFWTKNQSPILREEAYCYALGVVLVSVIVTLVLHPNLTAMMHLGMKLRVGCCSLIYRKVLRIRLTALGDQLVGSAINLMSNDVNRFDLAPMFWHYIWISPLQTIFVLHYMYKEIRASAFIGMISLAIFIPFQAWLGSNVGKLRLNTALRTDSRVRHMNEIIRGIQVIKMYAWEYPFLKKIANYRQHEIDSIKYTSYIRGCLMSFIMFTTRLATFLSITSYVYMNNDLSTETVFVVSSYYQILRQTMTVYFPQGIAQIAEVSVAINRIREFLIAPEADVGDPTPLDPNCKQKGIARMKMELNLMAKRMGIPMGVVIEGAYAKYEDTVCLNDINLVIVPGQLTALIGQVGSGKSCLLHLILGELRPFRGVAEMYGTVSYASQEPWLFSGSVRQNILFGQPYDRAKYREVVKVCALARDFTLLPYGDKTIIGERGSSLSGGQRARVNLARAVYKEADIYLLDDPLSAVDTHVGQHLFDECVSRYLGNKVVVLVTHQLQYLKQVQQIVIMNEGEILMKGTYSTLQKSGLKFTSNMTENVESTELSNDTNRAQDILKTISVTSSMGVNVQNGFGGEPKEEVEIRTYGTISSEVYIEYLRAGAYCMVLLLLAAFFLAAQFFGSGNDFFLAYWIKHRSKQNSTASNKSYMTTEGFIFYYSILISSTAFLAVVRSFFFFGVAMRASVNLHNRMFHSVIRATMRFFNTNSSGRILNRFSKDLGAIDEFLPNAMLDTVQIFLNMIGVSTVIAVVDTVLLIPAFVICICFYMLRNYYLKTSRSVKRLEGIATSPVFSHLNATIQGITTIRTHGQEVLLAKEFDQLLDIHSGAWYLFLCTSRAFSYWIDCLCCVFMGAVTFTFFLIENRALGADVGVSITQCIGLTGLLQWGMRQSAELENQMTSVERVLEFTKIEQEPPLETKRKYTPRPTWPERGGISFRNAYMRYSNTEPPVLKNLNFIIEPKEKIGIVGRTGAGKSSLIAALFRLAHFDGEILIDNVNISKLGLHDLRKQISIIPQEPILFSGTIRYNLDPFGEYPDHYLITVLQVIEMKSALQEGVAYLNHIVSEGGSNISVGYRQLICLARALLRHNKILVLDEATANVDAETDKFIQTTIRNKFDTCTVLTIAHRLHTIMDSDKVLVMDAGTMVEMDHPHILFRNKNGNFSGMVRRTGPAMEEQLKKIAKQFLQKGILISTNYAR</sequence>
<evidence type="ECO:0000313" key="11">
    <source>
        <dbReference type="EMBL" id="KAK5646052.1"/>
    </source>
</evidence>
<feature type="transmembrane region" description="Helical" evidence="8">
    <location>
        <begin position="710"/>
        <end position="737"/>
    </location>
</feature>
<protein>
    <recommendedName>
        <fullName evidence="13">Multidrug resistance-associated protein lethal(2)03659</fullName>
    </recommendedName>
</protein>
<keyword evidence="2" id="KW-0813">Transport</keyword>
<feature type="transmembrane region" description="Helical" evidence="8">
    <location>
        <begin position="227"/>
        <end position="245"/>
    </location>
</feature>
<dbReference type="FunFam" id="1.20.1560.10:FF:000014">
    <property type="entry name" value="Multidrug resistance-associated protein member 4"/>
    <property type="match status" value="1"/>
</dbReference>
<dbReference type="SUPFAM" id="SSF52540">
    <property type="entry name" value="P-loop containing nucleoside triphosphate hydrolases"/>
    <property type="match status" value="2"/>
</dbReference>
<dbReference type="FunFam" id="3.40.50.300:FF:000163">
    <property type="entry name" value="Multidrug resistance-associated protein member 4"/>
    <property type="match status" value="1"/>
</dbReference>
<feature type="domain" description="ABC transporter" evidence="9">
    <location>
        <begin position="423"/>
        <end position="643"/>
    </location>
</feature>
<feature type="domain" description="ABC transporter" evidence="9">
    <location>
        <begin position="1037"/>
        <end position="1270"/>
    </location>
</feature>
<dbReference type="CDD" id="cd03250">
    <property type="entry name" value="ABCC_MRP_domain1"/>
    <property type="match status" value="1"/>
</dbReference>
<dbReference type="FunFam" id="3.40.50.300:FF:000482">
    <property type="entry name" value="Multidrug resistance-associated protein member 4"/>
    <property type="match status" value="1"/>
</dbReference>
<dbReference type="SUPFAM" id="SSF90123">
    <property type="entry name" value="ABC transporter transmembrane region"/>
    <property type="match status" value="2"/>
</dbReference>
<gene>
    <name evidence="11" type="ORF">RI129_004516</name>
</gene>
<dbReference type="InterPro" id="IPR003439">
    <property type="entry name" value="ABC_transporter-like_ATP-bd"/>
</dbReference>
<keyword evidence="4" id="KW-0547">Nucleotide-binding</keyword>
<feature type="transmembrane region" description="Helical" evidence="8">
    <location>
        <begin position="202"/>
        <end position="221"/>
    </location>
</feature>
<feature type="transmembrane region" description="Helical" evidence="8">
    <location>
        <begin position="125"/>
        <end position="143"/>
    </location>
</feature>
<dbReference type="GO" id="GO:0005524">
    <property type="term" value="F:ATP binding"/>
    <property type="evidence" value="ECO:0007669"/>
    <property type="project" value="UniProtKB-KW"/>
</dbReference>
<feature type="transmembrane region" description="Helical" evidence="8">
    <location>
        <begin position="60"/>
        <end position="86"/>
    </location>
</feature>
<evidence type="ECO:0000256" key="8">
    <source>
        <dbReference type="SAM" id="Phobius"/>
    </source>
</evidence>
<organism evidence="11 12">
    <name type="scientific">Pyrocoelia pectoralis</name>
    <dbReference type="NCBI Taxonomy" id="417401"/>
    <lineage>
        <taxon>Eukaryota</taxon>
        <taxon>Metazoa</taxon>
        <taxon>Ecdysozoa</taxon>
        <taxon>Arthropoda</taxon>
        <taxon>Hexapoda</taxon>
        <taxon>Insecta</taxon>
        <taxon>Pterygota</taxon>
        <taxon>Neoptera</taxon>
        <taxon>Endopterygota</taxon>
        <taxon>Coleoptera</taxon>
        <taxon>Polyphaga</taxon>
        <taxon>Elateriformia</taxon>
        <taxon>Elateroidea</taxon>
        <taxon>Lampyridae</taxon>
        <taxon>Lampyrinae</taxon>
        <taxon>Pyrocoelia</taxon>
    </lineage>
</organism>
<dbReference type="PANTHER" id="PTHR24223">
    <property type="entry name" value="ATP-BINDING CASSETTE SUB-FAMILY C"/>
    <property type="match status" value="1"/>
</dbReference>
<dbReference type="InterPro" id="IPR017871">
    <property type="entry name" value="ABC_transporter-like_CS"/>
</dbReference>
<evidence type="ECO:0000256" key="4">
    <source>
        <dbReference type="ARBA" id="ARBA00022741"/>
    </source>
</evidence>
<keyword evidence="12" id="KW-1185">Reference proteome</keyword>
<evidence type="ECO:0000256" key="7">
    <source>
        <dbReference type="ARBA" id="ARBA00023136"/>
    </source>
</evidence>
<feature type="transmembrane region" description="Helical" evidence="8">
    <location>
        <begin position="758"/>
        <end position="785"/>
    </location>
</feature>
<feature type="domain" description="ABC transmembrane type-1" evidence="10">
    <location>
        <begin position="713"/>
        <end position="999"/>
    </location>
</feature>
<dbReference type="InterPro" id="IPR044726">
    <property type="entry name" value="ABCC_6TM_D2"/>
</dbReference>
<evidence type="ECO:0000256" key="6">
    <source>
        <dbReference type="ARBA" id="ARBA00022989"/>
    </source>
</evidence>
<dbReference type="PROSITE" id="PS50929">
    <property type="entry name" value="ABC_TM1F"/>
    <property type="match status" value="2"/>
</dbReference>
<evidence type="ECO:0000256" key="3">
    <source>
        <dbReference type="ARBA" id="ARBA00022692"/>
    </source>
</evidence>
<feature type="transmembrane region" description="Helical" evidence="8">
    <location>
        <begin position="840"/>
        <end position="872"/>
    </location>
</feature>
<dbReference type="GO" id="GO:0016887">
    <property type="term" value="F:ATP hydrolysis activity"/>
    <property type="evidence" value="ECO:0007669"/>
    <property type="project" value="InterPro"/>
</dbReference>
<dbReference type="Gene3D" id="1.20.1560.10">
    <property type="entry name" value="ABC transporter type 1, transmembrane domain"/>
    <property type="match status" value="2"/>
</dbReference>
<proteinExistence type="predicted"/>
<keyword evidence="7 8" id="KW-0472">Membrane</keyword>
<evidence type="ECO:0000313" key="12">
    <source>
        <dbReference type="Proteomes" id="UP001329430"/>
    </source>
</evidence>
<feature type="transmembrane region" description="Helical" evidence="8">
    <location>
        <begin position="310"/>
        <end position="333"/>
    </location>
</feature>
<keyword evidence="3 8" id="KW-0812">Transmembrane</keyword>
<feature type="transmembrane region" description="Helical" evidence="8">
    <location>
        <begin position="944"/>
        <end position="964"/>
    </location>
</feature>
<accession>A0AAN7ZJF1</accession>
<dbReference type="InterPro" id="IPR050173">
    <property type="entry name" value="ABC_transporter_C-like"/>
</dbReference>
<dbReference type="EMBL" id="JAVRBK010000003">
    <property type="protein sequence ID" value="KAK5646052.1"/>
    <property type="molecule type" value="Genomic_DNA"/>
</dbReference>
<dbReference type="InterPro" id="IPR003593">
    <property type="entry name" value="AAA+_ATPase"/>
</dbReference>
<evidence type="ECO:0000256" key="1">
    <source>
        <dbReference type="ARBA" id="ARBA00004141"/>
    </source>
</evidence>
<feature type="domain" description="ABC transmembrane type-1" evidence="10">
    <location>
        <begin position="64"/>
        <end position="357"/>
    </location>
</feature>
<dbReference type="InterPro" id="IPR036640">
    <property type="entry name" value="ABC1_TM_sf"/>
</dbReference>
<dbReference type="CDD" id="cd18580">
    <property type="entry name" value="ABC_6TM_ABCC_D2"/>
    <property type="match status" value="1"/>
</dbReference>
<dbReference type="GO" id="GO:0016020">
    <property type="term" value="C:membrane"/>
    <property type="evidence" value="ECO:0007669"/>
    <property type="project" value="UniProtKB-SubCell"/>
</dbReference>
<dbReference type="Pfam" id="PF00005">
    <property type="entry name" value="ABC_tran"/>
    <property type="match status" value="2"/>
</dbReference>
<evidence type="ECO:0000256" key="2">
    <source>
        <dbReference type="ARBA" id="ARBA00022448"/>
    </source>
</evidence>
<dbReference type="PROSITE" id="PS00211">
    <property type="entry name" value="ABC_TRANSPORTER_1"/>
    <property type="match status" value="1"/>
</dbReference>
<evidence type="ECO:0008006" key="13">
    <source>
        <dbReference type="Google" id="ProtNLM"/>
    </source>
</evidence>
<comment type="subcellular location">
    <subcellularLocation>
        <location evidence="1">Membrane</location>
        <topology evidence="1">Multi-pass membrane protein</topology>
    </subcellularLocation>
</comment>
<dbReference type="CDD" id="cd03244">
    <property type="entry name" value="ABCC_MRP_domain2"/>
    <property type="match status" value="1"/>
</dbReference>
<name>A0AAN7ZJF1_9COLE</name>
<dbReference type="SMART" id="SM00382">
    <property type="entry name" value="AAA"/>
    <property type="match status" value="2"/>
</dbReference>
<keyword evidence="6 8" id="KW-1133">Transmembrane helix</keyword>
<dbReference type="PANTHER" id="PTHR24223:SF448">
    <property type="entry name" value="FI20146P1-RELATED"/>
    <property type="match status" value="1"/>
</dbReference>
<evidence type="ECO:0000256" key="5">
    <source>
        <dbReference type="ARBA" id="ARBA00022840"/>
    </source>
</evidence>